<dbReference type="OrthoDB" id="9807542at2"/>
<dbReference type="PANTHER" id="PTHR39203">
    <property type="entry name" value="CYTOPLASMIC PROTEIN-RELATED"/>
    <property type="match status" value="1"/>
</dbReference>
<dbReference type="PIRSF" id="PIRSF021320">
    <property type="entry name" value="DUF984"/>
    <property type="match status" value="1"/>
</dbReference>
<dbReference type="Proteomes" id="UP000031950">
    <property type="component" value="Unassembled WGS sequence"/>
</dbReference>
<sequence>MNEQSKKYWEVFWQNQGKAKPSSVTAWQFGAVPDQLAQLVIDGVKTATCSGLIFYELENEPLPAVDDYSIVLSSKDEPLAIIRTAQVDIMPMNEVPEEFAIAEGEGDRTYRYWKEAHERFFKKELSEVGLEYTEDMMLVCERFELVDVKN</sequence>
<gene>
    <name evidence="2" type="ORF">KP77_12070</name>
</gene>
<dbReference type="PATRIC" id="fig|135826.4.peg.1203"/>
<proteinExistence type="predicted"/>
<evidence type="ECO:0000313" key="2">
    <source>
        <dbReference type="EMBL" id="KIL51695.1"/>
    </source>
</evidence>
<organism evidence="2 3">
    <name type="scientific">Jeotgalibacillus alimentarius</name>
    <dbReference type="NCBI Taxonomy" id="135826"/>
    <lineage>
        <taxon>Bacteria</taxon>
        <taxon>Bacillati</taxon>
        <taxon>Bacillota</taxon>
        <taxon>Bacilli</taxon>
        <taxon>Bacillales</taxon>
        <taxon>Caryophanaceae</taxon>
        <taxon>Jeotgalibacillus</taxon>
    </lineage>
</organism>
<dbReference type="InterPro" id="IPR015947">
    <property type="entry name" value="PUA-like_sf"/>
</dbReference>
<dbReference type="AlphaFoldDB" id="A0A0C2RN58"/>
<protein>
    <submittedName>
        <fullName evidence="2">RNA-binding protein</fullName>
    </submittedName>
</protein>
<dbReference type="InterPro" id="IPR007374">
    <property type="entry name" value="ASCH_domain"/>
</dbReference>
<keyword evidence="3" id="KW-1185">Reference proteome</keyword>
<evidence type="ECO:0000313" key="3">
    <source>
        <dbReference type="Proteomes" id="UP000031950"/>
    </source>
</evidence>
<feature type="domain" description="ASCH" evidence="1">
    <location>
        <begin position="27"/>
        <end position="147"/>
    </location>
</feature>
<name>A0A0C2RN58_9BACL</name>
<dbReference type="RefSeq" id="WP_041121774.1">
    <property type="nucleotide sequence ID" value="NZ_JXRQ01000015.1"/>
</dbReference>
<dbReference type="InterPro" id="IPR009326">
    <property type="entry name" value="DUF984"/>
</dbReference>
<dbReference type="SMART" id="SM01022">
    <property type="entry name" value="ASCH"/>
    <property type="match status" value="1"/>
</dbReference>
<reference evidence="2 3" key="1">
    <citation type="submission" date="2015-01" db="EMBL/GenBank/DDBJ databases">
        <title>Genome sequence of Jeotgalibacillus alimentarius.</title>
        <authorList>
            <person name="Goh K.M."/>
            <person name="Chan K.-G."/>
            <person name="Yaakop A.S."/>
            <person name="Ee R."/>
            <person name="Gan H.M."/>
            <person name="Chan C.S."/>
        </authorList>
    </citation>
    <scope>NUCLEOTIDE SEQUENCE [LARGE SCALE GENOMIC DNA]</scope>
    <source>
        <strain evidence="2 3">YKJ-13</strain>
    </source>
</reference>
<comment type="caution">
    <text evidence="2">The sequence shown here is derived from an EMBL/GenBank/DDBJ whole genome shotgun (WGS) entry which is preliminary data.</text>
</comment>
<dbReference type="PANTHER" id="PTHR39203:SF1">
    <property type="entry name" value="CYTOPLASMIC PROTEIN"/>
    <property type="match status" value="1"/>
</dbReference>
<dbReference type="STRING" id="135826.KP77_12070"/>
<accession>A0A0C2RN58</accession>
<dbReference type="SUPFAM" id="SSF88697">
    <property type="entry name" value="PUA domain-like"/>
    <property type="match status" value="1"/>
</dbReference>
<dbReference type="Pfam" id="PF04266">
    <property type="entry name" value="ASCH"/>
    <property type="match status" value="1"/>
</dbReference>
<dbReference type="CDD" id="cd06553">
    <property type="entry name" value="ASCH_Ef3133_like"/>
    <property type="match status" value="1"/>
</dbReference>
<dbReference type="EMBL" id="JXRQ01000015">
    <property type="protein sequence ID" value="KIL51695.1"/>
    <property type="molecule type" value="Genomic_DNA"/>
</dbReference>
<dbReference type="Gene3D" id="3.10.400.10">
    <property type="entry name" value="Sulfate adenylyltransferase"/>
    <property type="match status" value="1"/>
</dbReference>
<evidence type="ECO:0000259" key="1">
    <source>
        <dbReference type="SMART" id="SM01022"/>
    </source>
</evidence>